<dbReference type="Gene3D" id="1.20.1280.50">
    <property type="match status" value="1"/>
</dbReference>
<feature type="region of interest" description="Disordered" evidence="1">
    <location>
        <begin position="146"/>
        <end position="182"/>
    </location>
</feature>
<keyword evidence="3" id="KW-0378">Hydrolase</keyword>
<dbReference type="PANTHER" id="PTHR33418:SF1">
    <property type="entry name" value="HELICASE-ASSOCIATED DOMAIN-CONTAINING PROTEIN"/>
    <property type="match status" value="1"/>
</dbReference>
<evidence type="ECO:0000313" key="3">
    <source>
        <dbReference type="EMBL" id="CAB9512300.1"/>
    </source>
</evidence>
<organism evidence="3 4">
    <name type="scientific">Seminavis robusta</name>
    <dbReference type="NCBI Taxonomy" id="568900"/>
    <lineage>
        <taxon>Eukaryota</taxon>
        <taxon>Sar</taxon>
        <taxon>Stramenopiles</taxon>
        <taxon>Ochrophyta</taxon>
        <taxon>Bacillariophyta</taxon>
        <taxon>Bacillariophyceae</taxon>
        <taxon>Bacillariophycidae</taxon>
        <taxon>Naviculales</taxon>
        <taxon>Naviculaceae</taxon>
        <taxon>Seminavis</taxon>
    </lineage>
</organism>
<reference evidence="3" key="1">
    <citation type="submission" date="2020-06" db="EMBL/GenBank/DDBJ databases">
        <authorList>
            <consortium name="Plant Systems Biology data submission"/>
        </authorList>
    </citation>
    <scope>NUCLEOTIDE SEQUENCE</scope>
    <source>
        <strain evidence="3">D6</strain>
    </source>
</reference>
<feature type="region of interest" description="Disordered" evidence="1">
    <location>
        <begin position="1"/>
        <end position="77"/>
    </location>
</feature>
<feature type="compositionally biased region" description="Polar residues" evidence="1">
    <location>
        <begin position="388"/>
        <end position="398"/>
    </location>
</feature>
<dbReference type="CDD" id="cd09917">
    <property type="entry name" value="F-box_SF"/>
    <property type="match status" value="1"/>
</dbReference>
<accession>A0A9N8E551</accession>
<keyword evidence="3" id="KW-0067">ATP-binding</keyword>
<sequence length="1196" mass="130355">MIQHGQQRTHHAGYHSVPAGHHSNPAGTPPALPPPCRAPPPPRHAQATATFPTGHATTHNQGGAQGQQQESGFTLQNGNRNDLATIVREAMQANLEVVQKVVQENTRLVQLLCPQQPMATQAAATQNQPIPQLQEAPNHRLIQDARAPPQHTDTPGDLPASHPTRPSPMQQVQQGQPQQTSATADIPHLTWEQWYEQLIQFKQTHGHCCPQFEHGNKLYFWACGQRTQAKHPRYDDNKRVKLDAIGFIWDLREHNKWKKYIQRLKQHIKANDGRFSLPPRDKELHIWFRAQIEEKSMGLQNHAIISPTWLRELRVLLNLGVFGDNQYQDLLEPAKKLLEDFSEDLNRETSEEEHNASVEEEPPVGEAKGVATGVRQLLVPAAIAASTGPANSSVTVNAKSPKGKQHGDSDDAVILIDDSDDDAPPSAAAPVNPNVTANANKAPPNEETLAQGEDTISDENDDNVPIQPRTVVEPLTEAEVEHEEMTQITMETNLNSNEEDKAEQPQQQDIERGAVNTTTVIVVPAAQQDAGTAPAPARVPPQPPTEPTAELPPQPHVEPPTNPPIAAIQEHNSEPAVNHLIAAIRKSHSANFNAGESNKTKIDPPVTLTWASTQKRKLKEIDPPEVAGMASTTTAVAPPPHFLISARGVDKDSQAPDANSNTNELQAALDHSLAKLPAIEDQQDWGSKKKAAKLEIAKEGFPESLAIASRKEAVMSDAEKWQEFSHSSRSIVARAAGAVSKMTTPSSPWNGAHCFSSSNNNNTATVGARAAATVPAPATATGARAAATVPAPATATDGDLSEELLFTIWEYLSILDLPQMKCVCCSWRQVLKKRDLRLLLVTCSGANELVLLSTCTSSRYSFNRIVQRVSVSPKGTKKHQTRQSPTNSAPWPTCLALGPKNMLFVSHYQVQGVRAFSSGFSQGYEYQKVLASHPKKLECPEGLVVGHNCVYIASVTAGHIVRLSLSNGALKEMAGPMDGPCTVHNWTLWGMTLSPCKSFLLIAGHLSDGGENVDVRQPTPTNNGAILRLDLEDDGSFRKNSQGEMGYYPMSSMASLQLNRPSHLQFCQHGFLHVATYCLSAVGGRRIQKCKVEAYHDQNPNEPFLHHVGWLQEADNIAAAWGISFSQMNDGVFITSSTCGRVYELKSCGCSKVVEKHHQVVAKYEESQPQAISCGELTVLVDGTVFDQPANVLALD</sequence>
<dbReference type="SUPFAM" id="SSF63829">
    <property type="entry name" value="Calcium-dependent phosphotriesterase"/>
    <property type="match status" value="1"/>
</dbReference>
<feature type="compositionally biased region" description="Pro residues" evidence="1">
    <location>
        <begin position="27"/>
        <end position="43"/>
    </location>
</feature>
<dbReference type="PANTHER" id="PTHR33418">
    <property type="entry name" value="HELICASE-ASSOCIATED"/>
    <property type="match status" value="1"/>
</dbReference>
<gene>
    <name evidence="3" type="ORF">SEMRO_528_G160840.1</name>
</gene>
<dbReference type="AlphaFoldDB" id="A0A9N8E551"/>
<feature type="region of interest" description="Disordered" evidence="1">
    <location>
        <begin position="345"/>
        <end position="365"/>
    </location>
</feature>
<feature type="region of interest" description="Disordered" evidence="1">
    <location>
        <begin position="527"/>
        <end position="558"/>
    </location>
</feature>
<keyword evidence="3" id="KW-0347">Helicase</keyword>
<dbReference type="InterPro" id="IPR036047">
    <property type="entry name" value="F-box-like_dom_sf"/>
</dbReference>
<dbReference type="Proteomes" id="UP001153069">
    <property type="component" value="Unassembled WGS sequence"/>
</dbReference>
<evidence type="ECO:0000256" key="1">
    <source>
        <dbReference type="SAM" id="MobiDB-lite"/>
    </source>
</evidence>
<feature type="compositionally biased region" description="Low complexity" evidence="1">
    <location>
        <begin position="424"/>
        <end position="445"/>
    </location>
</feature>
<dbReference type="InterPro" id="IPR005114">
    <property type="entry name" value="Helicase_assoc"/>
</dbReference>
<evidence type="ECO:0000313" key="4">
    <source>
        <dbReference type="Proteomes" id="UP001153069"/>
    </source>
</evidence>
<feature type="compositionally biased region" description="Pro residues" evidence="1">
    <location>
        <begin position="537"/>
        <end position="558"/>
    </location>
</feature>
<dbReference type="EMBL" id="CAICTM010000527">
    <property type="protein sequence ID" value="CAB9512300.1"/>
    <property type="molecule type" value="Genomic_DNA"/>
</dbReference>
<keyword evidence="3" id="KW-0547">Nucleotide-binding</keyword>
<feature type="region of interest" description="Disordered" evidence="1">
    <location>
        <begin position="386"/>
        <end position="449"/>
    </location>
</feature>
<dbReference type="InterPro" id="IPR001810">
    <property type="entry name" value="F-box_dom"/>
</dbReference>
<feature type="compositionally biased region" description="Basic and acidic residues" evidence="1">
    <location>
        <begin position="345"/>
        <end position="357"/>
    </location>
</feature>
<dbReference type="SMART" id="SM00256">
    <property type="entry name" value="FBOX"/>
    <property type="match status" value="1"/>
</dbReference>
<dbReference type="GO" id="GO:0004386">
    <property type="term" value="F:helicase activity"/>
    <property type="evidence" value="ECO:0007669"/>
    <property type="project" value="UniProtKB-KW"/>
</dbReference>
<comment type="caution">
    <text evidence="3">The sequence shown here is derived from an EMBL/GenBank/DDBJ whole genome shotgun (WGS) entry which is preliminary data.</text>
</comment>
<evidence type="ECO:0000259" key="2">
    <source>
        <dbReference type="SMART" id="SM00256"/>
    </source>
</evidence>
<name>A0A9N8E551_9STRA</name>
<feature type="compositionally biased region" description="Low complexity" evidence="1">
    <location>
        <begin position="170"/>
        <end position="179"/>
    </location>
</feature>
<dbReference type="Gene3D" id="6.10.140.530">
    <property type="match status" value="1"/>
</dbReference>
<feature type="domain" description="F-box" evidence="2">
    <location>
        <begin position="800"/>
        <end position="840"/>
    </location>
</feature>
<dbReference type="SUPFAM" id="SSF81383">
    <property type="entry name" value="F-box domain"/>
    <property type="match status" value="1"/>
</dbReference>
<protein>
    <submittedName>
        <fullName evidence="3">Helicase</fullName>
    </submittedName>
</protein>
<dbReference type="Pfam" id="PF03457">
    <property type="entry name" value="HA"/>
    <property type="match status" value="1"/>
</dbReference>
<keyword evidence="4" id="KW-1185">Reference proteome</keyword>
<proteinExistence type="predicted"/>